<evidence type="ECO:0000259" key="2">
    <source>
        <dbReference type="Pfam" id="PF09995"/>
    </source>
</evidence>
<organism evidence="3 4">
    <name type="scientific">Patulibacter brassicae</name>
    <dbReference type="NCBI Taxonomy" id="1705717"/>
    <lineage>
        <taxon>Bacteria</taxon>
        <taxon>Bacillati</taxon>
        <taxon>Actinomycetota</taxon>
        <taxon>Thermoleophilia</taxon>
        <taxon>Solirubrobacterales</taxon>
        <taxon>Patulibacteraceae</taxon>
        <taxon>Patulibacter</taxon>
    </lineage>
</organism>
<evidence type="ECO:0000313" key="3">
    <source>
        <dbReference type="EMBL" id="MDX8153875.1"/>
    </source>
</evidence>
<feature type="compositionally biased region" description="Polar residues" evidence="1">
    <location>
        <begin position="1"/>
        <end position="11"/>
    </location>
</feature>
<evidence type="ECO:0000256" key="1">
    <source>
        <dbReference type="SAM" id="MobiDB-lite"/>
    </source>
</evidence>
<reference evidence="3 4" key="1">
    <citation type="submission" date="2023-11" db="EMBL/GenBank/DDBJ databases">
        <authorList>
            <person name="Xu M."/>
            <person name="Jiang T."/>
        </authorList>
    </citation>
    <scope>NUCLEOTIDE SEQUENCE [LARGE SCALE GENOMIC DNA]</scope>
    <source>
        <strain evidence="3 4">SD</strain>
    </source>
</reference>
<keyword evidence="4" id="KW-1185">Reference proteome</keyword>
<sequence>MIDRATMSTASAVPLDGRTVPTDEHLLEDPRFTRLLRDALLGVGEFAGANVIMQLSRLPVGRGVAESRVESGRLDRHPFKRARTTGGFLAIALLGTEAEQRAVRDEINRQHRQVRSRPGDPVAYNAFDADLQLWVAACLYRGFDDYLRLYRAAEYAPYHDAFYRHAARLGTTLQMPVDRWPADRAAFERYWDAAVAEIRLDEVTRTFLQGFARTDFLPAPLRRVVGPPLEALAIGHLPGPFREALGIPWTPALQRRFRLARRLLRAVDALVPRPLLLAPVTVGEWDVRRRLHAGRPFV</sequence>
<dbReference type="EMBL" id="JAXAVX010000023">
    <property type="protein sequence ID" value="MDX8153875.1"/>
    <property type="molecule type" value="Genomic_DNA"/>
</dbReference>
<comment type="caution">
    <text evidence="3">The sequence shown here is derived from an EMBL/GenBank/DDBJ whole genome shotgun (WGS) entry which is preliminary data.</text>
</comment>
<dbReference type="Pfam" id="PF09995">
    <property type="entry name" value="MPAB_Lcp_cat"/>
    <property type="match status" value="1"/>
</dbReference>
<dbReference type="PANTHER" id="PTHR36151:SF3">
    <property type="entry name" value="ER-BOUND OXYGENASE MPAB_MPAB'_RUBBER OXYGENASE CATALYTIC DOMAIN-CONTAINING PROTEIN"/>
    <property type="match status" value="1"/>
</dbReference>
<evidence type="ECO:0000313" key="4">
    <source>
        <dbReference type="Proteomes" id="UP001277761"/>
    </source>
</evidence>
<dbReference type="InterPro" id="IPR018713">
    <property type="entry name" value="MPAB/Lcp_cat_dom"/>
</dbReference>
<dbReference type="RefSeq" id="WP_319956024.1">
    <property type="nucleotide sequence ID" value="NZ_JAXAVX010000023.1"/>
</dbReference>
<gene>
    <name evidence="3" type="ORF">SK069_19915</name>
</gene>
<dbReference type="PANTHER" id="PTHR36151">
    <property type="entry name" value="BLR2777 PROTEIN"/>
    <property type="match status" value="1"/>
</dbReference>
<protein>
    <submittedName>
        <fullName evidence="3">Oxygenase MpaB family protein</fullName>
    </submittedName>
</protein>
<feature type="domain" description="ER-bound oxygenase mpaB/mpaB'/Rubber oxygenase catalytic" evidence="2">
    <location>
        <begin position="46"/>
        <end position="266"/>
    </location>
</feature>
<accession>A0ABU4VSW1</accession>
<proteinExistence type="predicted"/>
<feature type="region of interest" description="Disordered" evidence="1">
    <location>
        <begin position="1"/>
        <end position="23"/>
    </location>
</feature>
<dbReference type="Proteomes" id="UP001277761">
    <property type="component" value="Unassembled WGS sequence"/>
</dbReference>
<name>A0ABU4VSW1_9ACTN</name>